<sequence>MALIDTTRIRLRATPAERVALAAAAWISTCVAHRMAQRADRAAETLARQNAIDDVTRRRDQERARAHLLGIR</sequence>
<name>A0ABS5XVB4_9MICO</name>
<dbReference type="Proteomes" id="UP000740605">
    <property type="component" value="Unassembled WGS sequence"/>
</dbReference>
<proteinExistence type="predicted"/>
<comment type="caution">
    <text evidence="1">The sequence shown here is derived from an EMBL/GenBank/DDBJ whole genome shotgun (WGS) entry which is preliminary data.</text>
</comment>
<keyword evidence="2" id="KW-1185">Reference proteome</keyword>
<dbReference type="EMBL" id="JAFLHG010000009">
    <property type="protein sequence ID" value="MBT8798477.1"/>
    <property type="molecule type" value="Genomic_DNA"/>
</dbReference>
<protein>
    <submittedName>
        <fullName evidence="1">Uncharacterized protein</fullName>
    </submittedName>
</protein>
<evidence type="ECO:0000313" key="2">
    <source>
        <dbReference type="Proteomes" id="UP000740605"/>
    </source>
</evidence>
<dbReference type="RefSeq" id="WP_215487720.1">
    <property type="nucleotide sequence ID" value="NZ_BAAAPJ010000004.1"/>
</dbReference>
<gene>
    <name evidence="1" type="ORF">J0P97_10375</name>
</gene>
<accession>A0ABS5XVB4</accession>
<reference evidence="1 2" key="1">
    <citation type="submission" date="2021-03" db="EMBL/GenBank/DDBJ databases">
        <title>Microbacterium pauli sp. nov., isolated from microfiltered milk.</title>
        <authorList>
            <person name="Bellassi P."/>
            <person name="Fontana A."/>
            <person name="Callegari M.L."/>
            <person name="Lorenzo M."/>
            <person name="Cappa F."/>
        </authorList>
    </citation>
    <scope>NUCLEOTIDE SEQUENCE [LARGE SCALE GENOMIC DNA]</scope>
    <source>
        <strain evidence="1 2">DSM 18909</strain>
    </source>
</reference>
<evidence type="ECO:0000313" key="1">
    <source>
        <dbReference type="EMBL" id="MBT8798477.1"/>
    </source>
</evidence>
<organism evidence="1 2">
    <name type="scientific">Microbacterium flavum</name>
    <dbReference type="NCBI Taxonomy" id="415216"/>
    <lineage>
        <taxon>Bacteria</taxon>
        <taxon>Bacillati</taxon>
        <taxon>Actinomycetota</taxon>
        <taxon>Actinomycetes</taxon>
        <taxon>Micrococcales</taxon>
        <taxon>Microbacteriaceae</taxon>
        <taxon>Microbacterium</taxon>
    </lineage>
</organism>